<dbReference type="SUPFAM" id="SSF53649">
    <property type="entry name" value="Alkaline phosphatase-like"/>
    <property type="match status" value="1"/>
</dbReference>
<dbReference type="AlphaFoldDB" id="F1ZD69"/>
<dbReference type="CDD" id="cd16018">
    <property type="entry name" value="Enpp"/>
    <property type="match status" value="1"/>
</dbReference>
<dbReference type="OrthoDB" id="9771966at2"/>
<dbReference type="PANTHER" id="PTHR10151:SF120">
    <property type="entry name" value="BIS(5'-ADENOSYL)-TRIPHOSPHATASE"/>
    <property type="match status" value="1"/>
</dbReference>
<dbReference type="PANTHER" id="PTHR10151">
    <property type="entry name" value="ECTONUCLEOTIDE PYROPHOSPHATASE/PHOSPHODIESTERASE"/>
    <property type="match status" value="1"/>
</dbReference>
<feature type="signal peptide" evidence="1">
    <location>
        <begin position="1"/>
        <end position="34"/>
    </location>
</feature>
<dbReference type="eggNOG" id="COG1524">
    <property type="taxonomic scope" value="Bacteria"/>
</dbReference>
<keyword evidence="3" id="KW-1185">Reference proteome</keyword>
<dbReference type="InterPro" id="IPR017850">
    <property type="entry name" value="Alkaline_phosphatase_core_sf"/>
</dbReference>
<feature type="chain" id="PRO_5003272600" evidence="1">
    <location>
        <begin position="35"/>
        <end position="464"/>
    </location>
</feature>
<organism evidence="2 3">
    <name type="scientific">Novosphingobium nitrogenifigens DSM 19370</name>
    <dbReference type="NCBI Taxonomy" id="983920"/>
    <lineage>
        <taxon>Bacteria</taxon>
        <taxon>Pseudomonadati</taxon>
        <taxon>Pseudomonadota</taxon>
        <taxon>Alphaproteobacteria</taxon>
        <taxon>Sphingomonadales</taxon>
        <taxon>Sphingomonadaceae</taxon>
        <taxon>Novosphingobium</taxon>
    </lineage>
</organism>
<evidence type="ECO:0000313" key="2">
    <source>
        <dbReference type="EMBL" id="EGD57336.1"/>
    </source>
</evidence>
<dbReference type="Pfam" id="PF01663">
    <property type="entry name" value="Phosphodiest"/>
    <property type="match status" value="1"/>
</dbReference>
<keyword evidence="1" id="KW-0732">Signal</keyword>
<dbReference type="STRING" id="983920.Y88_3645"/>
<gene>
    <name evidence="2" type="ORF">Y88_3645</name>
</gene>
<dbReference type="InParanoid" id="F1ZD69"/>
<protein>
    <submittedName>
        <fullName evidence="2">Type I phosphodiesterase/nucleotide pyrophosphatase</fullName>
    </submittedName>
</protein>
<dbReference type="Gene3D" id="3.40.720.10">
    <property type="entry name" value="Alkaline Phosphatase, subunit A"/>
    <property type="match status" value="1"/>
</dbReference>
<name>F1ZD69_9SPHN</name>
<comment type="caution">
    <text evidence="2">The sequence shown here is derived from an EMBL/GenBank/DDBJ whole genome shotgun (WGS) entry which is preliminary data.</text>
</comment>
<dbReference type="HOGENOM" id="CLU_017594_0_0_5"/>
<dbReference type="RefSeq" id="WP_008071609.1">
    <property type="nucleotide sequence ID" value="NZ_AQWK01000004.1"/>
</dbReference>
<proteinExistence type="predicted"/>
<dbReference type="EMBL" id="AEWJ01000065">
    <property type="protein sequence ID" value="EGD57336.1"/>
    <property type="molecule type" value="Genomic_DNA"/>
</dbReference>
<evidence type="ECO:0000256" key="1">
    <source>
        <dbReference type="SAM" id="SignalP"/>
    </source>
</evidence>
<accession>F1ZD69</accession>
<evidence type="ECO:0000313" key="3">
    <source>
        <dbReference type="Proteomes" id="UP000004728"/>
    </source>
</evidence>
<dbReference type="GO" id="GO:0016787">
    <property type="term" value="F:hydrolase activity"/>
    <property type="evidence" value="ECO:0007669"/>
    <property type="project" value="UniProtKB-ARBA"/>
</dbReference>
<reference evidence="2 3" key="1">
    <citation type="journal article" date="2012" name="J. Bacteriol.">
        <title>Draft Genome Sequence of Novosphingobium nitrogenifigens Y88T.</title>
        <authorList>
            <person name="Strabala T.J."/>
            <person name="Macdonald L."/>
            <person name="Liu V."/>
            <person name="Smit A.M."/>
        </authorList>
    </citation>
    <scope>NUCLEOTIDE SEQUENCE [LARGE SCALE GENOMIC DNA]</scope>
    <source>
        <strain evidence="2 3">DSM 19370</strain>
    </source>
</reference>
<sequence>MTAMPALPFPSLSRVLHTSLSAALLACAAPQAMAHPVLLISIDGLRPADVLDARARGLSLPHLTEFLADGSYAHSVVGVLPTLTYPSHTTLITGVAPARHGIVANTTFDPLHINDDGWFWYAEDNKAQTLWDAAHAAGLSTANVHWPVSVGVAHVTWNLPQIWRTGHADDRKLVRALATPGLVNDLEAARGEAYADGKDETLAGDRNRAGFARTLIERHAPDFITVYFAALDHDEHHSGPDTPEARHTLEGIDTLVGDLVATERRAHPDAVIAVVSDHGFAAADTAINLYHAFIEAGLVTVDAKGAITGWEATPWACGGSFAIVLARPDDAALKARVAALLNKLAADPAARIAAVVTAGQVGFATGNPPPSFFVNLKIGAIAAPYLGNGLPLAVPSGAYKGMHGYFPAAPEMRSTFLIAGPGIAKGHDLGEIDMRAIAPTLAHEMGAALPNAEAAPLDLTSRAK</sequence>
<dbReference type="InterPro" id="IPR002591">
    <property type="entry name" value="Phosphodiest/P_Trfase"/>
</dbReference>
<dbReference type="Proteomes" id="UP000004728">
    <property type="component" value="Unassembled WGS sequence"/>
</dbReference>